<dbReference type="EMBL" id="GGFL01015423">
    <property type="protein sequence ID" value="MBW79601.1"/>
    <property type="molecule type" value="Transcribed_RNA"/>
</dbReference>
<proteinExistence type="predicted"/>
<name>A0A2M4DQ02_ANODA</name>
<protein>
    <submittedName>
        <fullName evidence="2">Uncharacterized protein</fullName>
    </submittedName>
</protein>
<accession>A0A2M4DQ02</accession>
<organism evidence="2">
    <name type="scientific">Anopheles darlingi</name>
    <name type="common">Mosquito</name>
    <dbReference type="NCBI Taxonomy" id="43151"/>
    <lineage>
        <taxon>Eukaryota</taxon>
        <taxon>Metazoa</taxon>
        <taxon>Ecdysozoa</taxon>
        <taxon>Arthropoda</taxon>
        <taxon>Hexapoda</taxon>
        <taxon>Insecta</taxon>
        <taxon>Pterygota</taxon>
        <taxon>Neoptera</taxon>
        <taxon>Endopterygota</taxon>
        <taxon>Diptera</taxon>
        <taxon>Nematocera</taxon>
        <taxon>Culicoidea</taxon>
        <taxon>Culicidae</taxon>
        <taxon>Anophelinae</taxon>
        <taxon>Anopheles</taxon>
    </lineage>
</organism>
<feature type="transmembrane region" description="Helical" evidence="1">
    <location>
        <begin position="7"/>
        <end position="25"/>
    </location>
</feature>
<evidence type="ECO:0000256" key="1">
    <source>
        <dbReference type="SAM" id="Phobius"/>
    </source>
</evidence>
<evidence type="ECO:0000313" key="2">
    <source>
        <dbReference type="EMBL" id="MBW79601.1"/>
    </source>
</evidence>
<dbReference type="AlphaFoldDB" id="A0A2M4DQ02"/>
<keyword evidence="1" id="KW-0812">Transmembrane</keyword>
<keyword evidence="1" id="KW-0472">Membrane</keyword>
<sequence length="67" mass="7946">MTTLGQTRYVVAVVLLCVGNLLSSFDYHVFFMFFCVYPMIPRVSSFLYCLFHVLFRIRFVCDYVRSI</sequence>
<feature type="transmembrane region" description="Helical" evidence="1">
    <location>
        <begin position="31"/>
        <end position="55"/>
    </location>
</feature>
<reference evidence="2" key="1">
    <citation type="submission" date="2018-01" db="EMBL/GenBank/DDBJ databases">
        <title>An insight into the sialome of Amazonian anophelines.</title>
        <authorList>
            <person name="Ribeiro J.M."/>
            <person name="Scarpassa V."/>
            <person name="Calvo E."/>
        </authorList>
    </citation>
    <scope>NUCLEOTIDE SEQUENCE</scope>
</reference>
<keyword evidence="1" id="KW-1133">Transmembrane helix</keyword>